<evidence type="ECO:0000256" key="3">
    <source>
        <dbReference type="ARBA" id="ARBA00022898"/>
    </source>
</evidence>
<dbReference type="RefSeq" id="WP_054639237.1">
    <property type="nucleotide sequence ID" value="NZ_BBAL01000003.1"/>
</dbReference>
<evidence type="ECO:0000256" key="5">
    <source>
        <dbReference type="ARBA" id="ARBA00037974"/>
    </source>
</evidence>
<dbReference type="EC" id="4.4.1.13" evidence="2"/>
<evidence type="ECO:0000313" key="7">
    <source>
        <dbReference type="EMBL" id="PCS00966.1"/>
    </source>
</evidence>
<organism evidence="7 8">
    <name type="scientific">Lactococcus fujiensis JCM 16395</name>
    <dbReference type="NCBI Taxonomy" id="1291764"/>
    <lineage>
        <taxon>Bacteria</taxon>
        <taxon>Bacillati</taxon>
        <taxon>Bacillota</taxon>
        <taxon>Bacilli</taxon>
        <taxon>Lactobacillales</taxon>
        <taxon>Streptococcaceae</taxon>
        <taxon>Lactococcus</taxon>
    </lineage>
</organism>
<reference evidence="7 8" key="1">
    <citation type="submission" date="2014-12" db="EMBL/GenBank/DDBJ databases">
        <title>Draft genome sequences of 10 type strains of Lactococcus.</title>
        <authorList>
            <person name="Sun Z."/>
            <person name="Zhong Z."/>
            <person name="Liu W."/>
            <person name="Zhang W."/>
            <person name="Zhang H."/>
        </authorList>
    </citation>
    <scope>NUCLEOTIDE SEQUENCE [LARGE SCALE GENOMIC DNA]</scope>
    <source>
        <strain evidence="7 8">JCM 16395</strain>
    </source>
</reference>
<dbReference type="STRING" id="1291764.GCA_001311235_01137"/>
<dbReference type="PANTHER" id="PTHR43525:SF1">
    <property type="entry name" value="PROTEIN MALY"/>
    <property type="match status" value="1"/>
</dbReference>
<dbReference type="InterPro" id="IPR004839">
    <property type="entry name" value="Aminotransferase_I/II_large"/>
</dbReference>
<dbReference type="PANTHER" id="PTHR43525">
    <property type="entry name" value="PROTEIN MALY"/>
    <property type="match status" value="1"/>
</dbReference>
<comment type="caution">
    <text evidence="7">The sequence shown here is derived from an EMBL/GenBank/DDBJ whole genome shotgun (WGS) entry which is preliminary data.</text>
</comment>
<dbReference type="InterPro" id="IPR051798">
    <property type="entry name" value="Class-II_PLP-Dep_Aminotrans"/>
</dbReference>
<proteinExistence type="inferred from homology"/>
<protein>
    <recommendedName>
        <fullName evidence="2">cysteine-S-conjugate beta-lyase</fullName>
        <ecNumber evidence="2">4.4.1.13</ecNumber>
    </recommendedName>
</protein>
<dbReference type="NCBIfam" id="TIGR04350">
    <property type="entry name" value="C_S_lyase_PatB"/>
    <property type="match status" value="1"/>
</dbReference>
<dbReference type="InterPro" id="IPR015422">
    <property type="entry name" value="PyrdxlP-dep_Trfase_small"/>
</dbReference>
<feature type="domain" description="Aminotransferase class I/classII large" evidence="6">
    <location>
        <begin position="54"/>
        <end position="381"/>
    </location>
</feature>
<evidence type="ECO:0000256" key="4">
    <source>
        <dbReference type="ARBA" id="ARBA00023239"/>
    </source>
</evidence>
<sequence>MTEFDFMTRIDRSKTNAIKTKAQEDEQDLIPLWIADMDFVAFPELQETAHSYADQQIYGYTYAAHTLFDAIQYWEEKQHHYTFDKEAIILVEGVVPAIGLAIQSFTQKNDGILINSPAYPPFARTIELNERKLFRSPLIEKEGLYFFDFVEMEDLFKSGQIKLYILCSPHNPGGRVWTKDELFKIGKLCQKYHVLLIADEIHQDLIWDGTEQHSFNTLSPEFKNFAIIISSATKTFNLAGTKCAFAIIENLDLRKKYLHQRLVNNQHEINSLGLMMTETAFRYGTPWLSALKAQIQINLSYLMAELTHKTAIKIMKPQGTYLVWLDFSSYGLTDTQLHQILIKDAKVMLNKGSSFGVEGELHARLNLASPYETIKTGVDRLVNTFGK</sequence>
<dbReference type="OrthoDB" id="9802872at2"/>
<evidence type="ECO:0000256" key="1">
    <source>
        <dbReference type="ARBA" id="ARBA00001933"/>
    </source>
</evidence>
<dbReference type="Pfam" id="PF00155">
    <property type="entry name" value="Aminotran_1_2"/>
    <property type="match status" value="1"/>
</dbReference>
<name>A0A2A5RNN2_9LACT</name>
<accession>A0A2A5RNN2</accession>
<dbReference type="AlphaFoldDB" id="A0A2A5RNN2"/>
<comment type="similarity">
    <text evidence="5">Belongs to the class-II pyridoxal-phosphate-dependent aminotransferase family. MalY/PatB cystathionine beta-lyase subfamily.</text>
</comment>
<dbReference type="Gene3D" id="3.40.640.10">
    <property type="entry name" value="Type I PLP-dependent aspartate aminotransferase-like (Major domain)"/>
    <property type="match status" value="1"/>
</dbReference>
<dbReference type="EMBL" id="JXJU01000002">
    <property type="protein sequence ID" value="PCS00966.1"/>
    <property type="molecule type" value="Genomic_DNA"/>
</dbReference>
<dbReference type="CDD" id="cd00609">
    <property type="entry name" value="AAT_like"/>
    <property type="match status" value="1"/>
</dbReference>
<gene>
    <name evidence="7" type="ORF">RT41_GL000756</name>
</gene>
<dbReference type="InterPro" id="IPR015421">
    <property type="entry name" value="PyrdxlP-dep_Trfase_major"/>
</dbReference>
<keyword evidence="4" id="KW-0456">Lyase</keyword>
<evidence type="ECO:0000313" key="8">
    <source>
        <dbReference type="Proteomes" id="UP000218181"/>
    </source>
</evidence>
<dbReference type="SUPFAM" id="SSF53383">
    <property type="entry name" value="PLP-dependent transferases"/>
    <property type="match status" value="1"/>
</dbReference>
<dbReference type="GO" id="GO:0047804">
    <property type="term" value="F:cysteine-S-conjugate beta-lyase activity"/>
    <property type="evidence" value="ECO:0007669"/>
    <property type="project" value="UniProtKB-EC"/>
</dbReference>
<dbReference type="GO" id="GO:0030170">
    <property type="term" value="F:pyridoxal phosphate binding"/>
    <property type="evidence" value="ECO:0007669"/>
    <property type="project" value="InterPro"/>
</dbReference>
<dbReference type="InterPro" id="IPR027619">
    <property type="entry name" value="C-S_lyase_PatB-like"/>
</dbReference>
<evidence type="ECO:0000259" key="6">
    <source>
        <dbReference type="Pfam" id="PF00155"/>
    </source>
</evidence>
<dbReference type="Gene3D" id="3.90.1150.10">
    <property type="entry name" value="Aspartate Aminotransferase, domain 1"/>
    <property type="match status" value="1"/>
</dbReference>
<dbReference type="InterPro" id="IPR015424">
    <property type="entry name" value="PyrdxlP-dep_Trfase"/>
</dbReference>
<comment type="cofactor">
    <cofactor evidence="1">
        <name>pyridoxal 5'-phosphate</name>
        <dbReference type="ChEBI" id="CHEBI:597326"/>
    </cofactor>
</comment>
<dbReference type="Proteomes" id="UP000218181">
    <property type="component" value="Unassembled WGS sequence"/>
</dbReference>
<keyword evidence="3" id="KW-0663">Pyridoxal phosphate</keyword>
<evidence type="ECO:0000256" key="2">
    <source>
        <dbReference type="ARBA" id="ARBA00012224"/>
    </source>
</evidence>
<keyword evidence="8" id="KW-1185">Reference proteome</keyword>